<dbReference type="Proteomes" id="UP000608071">
    <property type="component" value="Unassembled WGS sequence"/>
</dbReference>
<name>A0ABR8SU64_9BACL</name>
<keyword evidence="1" id="KW-0472">Membrane</keyword>
<organism evidence="2 3">
    <name type="scientific">Paenibacillus gallinarum</name>
    <dbReference type="NCBI Taxonomy" id="2762232"/>
    <lineage>
        <taxon>Bacteria</taxon>
        <taxon>Bacillati</taxon>
        <taxon>Bacillota</taxon>
        <taxon>Bacilli</taxon>
        <taxon>Bacillales</taxon>
        <taxon>Paenibacillaceae</taxon>
        <taxon>Paenibacillus</taxon>
    </lineage>
</organism>
<evidence type="ECO:0000313" key="3">
    <source>
        <dbReference type="Proteomes" id="UP000608071"/>
    </source>
</evidence>
<evidence type="ECO:0000313" key="2">
    <source>
        <dbReference type="EMBL" id="MBD7966898.1"/>
    </source>
</evidence>
<evidence type="ECO:0000256" key="1">
    <source>
        <dbReference type="SAM" id="Phobius"/>
    </source>
</evidence>
<protein>
    <submittedName>
        <fullName evidence="2">Uncharacterized protein</fullName>
    </submittedName>
</protein>
<dbReference type="EMBL" id="JACSQL010000001">
    <property type="protein sequence ID" value="MBD7966898.1"/>
    <property type="molecule type" value="Genomic_DNA"/>
</dbReference>
<sequence>MKKENWIQRFLLIFLCLFVIFSYQIPILGKTTAGSHSILVDESTMEPLDFSGNNHPKAMIRKSMSPQKLIAVNPLQYLFTILSILMIFRVPMTEPPFKVFYDNVKRRLYLKPVKFTSTFVSAYRKRIVNTLCALL</sequence>
<comment type="caution">
    <text evidence="2">The sequence shown here is derived from an EMBL/GenBank/DDBJ whole genome shotgun (WGS) entry which is preliminary data.</text>
</comment>
<proteinExistence type="predicted"/>
<reference evidence="2 3" key="1">
    <citation type="submission" date="2020-08" db="EMBL/GenBank/DDBJ databases">
        <title>A Genomic Blueprint of the Chicken Gut Microbiome.</title>
        <authorList>
            <person name="Gilroy R."/>
            <person name="Ravi A."/>
            <person name="Getino M."/>
            <person name="Pursley I."/>
            <person name="Horton D.L."/>
            <person name="Alikhan N.-F."/>
            <person name="Baker D."/>
            <person name="Gharbi K."/>
            <person name="Hall N."/>
            <person name="Watson M."/>
            <person name="Adriaenssens E.M."/>
            <person name="Foster-Nyarko E."/>
            <person name="Jarju S."/>
            <person name="Secka A."/>
            <person name="Antonio M."/>
            <person name="Oren A."/>
            <person name="Chaudhuri R."/>
            <person name="La Ragione R.M."/>
            <person name="Hildebrand F."/>
            <person name="Pallen M.J."/>
        </authorList>
    </citation>
    <scope>NUCLEOTIDE SEQUENCE [LARGE SCALE GENOMIC DNA]</scope>
    <source>
        <strain evidence="2 3">Sa2BVA9</strain>
    </source>
</reference>
<keyword evidence="1" id="KW-0812">Transmembrane</keyword>
<accession>A0ABR8SU64</accession>
<dbReference type="RefSeq" id="WP_191797836.1">
    <property type="nucleotide sequence ID" value="NZ_JACSQL010000001.1"/>
</dbReference>
<keyword evidence="3" id="KW-1185">Reference proteome</keyword>
<feature type="transmembrane region" description="Helical" evidence="1">
    <location>
        <begin position="69"/>
        <end position="88"/>
    </location>
</feature>
<gene>
    <name evidence="2" type="ORF">H9647_02365</name>
</gene>
<keyword evidence="1" id="KW-1133">Transmembrane helix</keyword>